<evidence type="ECO:0000259" key="5">
    <source>
        <dbReference type="Pfam" id="PF05175"/>
    </source>
</evidence>
<feature type="domain" description="Methyltransferase small" evidence="5">
    <location>
        <begin position="30"/>
        <end position="118"/>
    </location>
</feature>
<dbReference type="GO" id="GO:0008757">
    <property type="term" value="F:S-adenosylmethionine-dependent methyltransferase activity"/>
    <property type="evidence" value="ECO:0007669"/>
    <property type="project" value="TreeGrafter"/>
</dbReference>
<keyword evidence="1 6" id="KW-0489">Methyltransferase</keyword>
<dbReference type="InterPro" id="IPR007848">
    <property type="entry name" value="Small_mtfrase_dom"/>
</dbReference>
<comment type="caution">
    <text evidence="6">The sequence shown here is derived from an EMBL/GenBank/DDBJ whole genome shotgun (WGS) entry which is preliminary data.</text>
</comment>
<dbReference type="AlphaFoldDB" id="A0A932LZE7"/>
<dbReference type="PANTHER" id="PTHR45875">
    <property type="entry name" value="METHYLTRANSFERASE N6AMT1"/>
    <property type="match status" value="1"/>
</dbReference>
<dbReference type="Pfam" id="PF05175">
    <property type="entry name" value="MTS"/>
    <property type="match status" value="1"/>
</dbReference>
<evidence type="ECO:0000313" key="6">
    <source>
        <dbReference type="EMBL" id="MBI3013645.1"/>
    </source>
</evidence>
<keyword evidence="2" id="KW-0808">Transferase</keyword>
<proteinExistence type="predicted"/>
<sequence length="236" mass="25563">MEIGGEQGIHLYLFRGLIFLVPDGVQPPKQGSTLLARTVAFRPDDTVLELGTGMGLAALMAARTAGRVIATDISPECTSSTLKNAVLNGLSDKIEVRTGDLYDPVIGLTFDKILANPPQMPVPPSRERGDPQALPDNGGTDGWAILDRIITAAPEYLKPAGCLVFTLFDFLGQEKAFAKLGRAGLNPRLLARELQWFPRLGYERLDHLRAIDEEGTIPQGNQPLHCWRLVIAGAKG</sequence>
<dbReference type="GO" id="GO:0008276">
    <property type="term" value="F:protein methyltransferase activity"/>
    <property type="evidence" value="ECO:0007669"/>
    <property type="project" value="TreeGrafter"/>
</dbReference>
<evidence type="ECO:0000256" key="2">
    <source>
        <dbReference type="ARBA" id="ARBA00022679"/>
    </source>
</evidence>
<dbReference type="EMBL" id="JACPSX010000015">
    <property type="protein sequence ID" value="MBI3013645.1"/>
    <property type="molecule type" value="Genomic_DNA"/>
</dbReference>
<gene>
    <name evidence="6" type="ORF">HYY65_00965</name>
</gene>
<name>A0A932LZE7_UNCTE</name>
<dbReference type="Proteomes" id="UP000741360">
    <property type="component" value="Unassembled WGS sequence"/>
</dbReference>
<dbReference type="CDD" id="cd02440">
    <property type="entry name" value="AdoMet_MTases"/>
    <property type="match status" value="1"/>
</dbReference>
<dbReference type="InterPro" id="IPR029063">
    <property type="entry name" value="SAM-dependent_MTases_sf"/>
</dbReference>
<evidence type="ECO:0000256" key="4">
    <source>
        <dbReference type="SAM" id="MobiDB-lite"/>
    </source>
</evidence>
<dbReference type="SUPFAM" id="SSF53335">
    <property type="entry name" value="S-adenosyl-L-methionine-dependent methyltransferases"/>
    <property type="match status" value="1"/>
</dbReference>
<dbReference type="InterPro" id="IPR052190">
    <property type="entry name" value="Euk-Arch_PrmC-MTase"/>
</dbReference>
<protein>
    <submittedName>
        <fullName evidence="6">Methyltransferase</fullName>
    </submittedName>
</protein>
<accession>A0A932LZE7</accession>
<evidence type="ECO:0000256" key="1">
    <source>
        <dbReference type="ARBA" id="ARBA00022603"/>
    </source>
</evidence>
<feature type="region of interest" description="Disordered" evidence="4">
    <location>
        <begin position="117"/>
        <end position="137"/>
    </location>
</feature>
<reference evidence="6" key="1">
    <citation type="submission" date="2020-07" db="EMBL/GenBank/DDBJ databases">
        <title>Huge and variable diversity of episymbiotic CPR bacteria and DPANN archaea in groundwater ecosystems.</title>
        <authorList>
            <person name="He C.Y."/>
            <person name="Keren R."/>
            <person name="Whittaker M."/>
            <person name="Farag I.F."/>
            <person name="Doudna J."/>
            <person name="Cate J.H.D."/>
            <person name="Banfield J.F."/>
        </authorList>
    </citation>
    <scope>NUCLEOTIDE SEQUENCE</scope>
    <source>
        <strain evidence="6">NC_groundwater_717_Ag_S-0.2um_59_8</strain>
    </source>
</reference>
<dbReference type="GO" id="GO:0035657">
    <property type="term" value="C:eRF1 methyltransferase complex"/>
    <property type="evidence" value="ECO:0007669"/>
    <property type="project" value="TreeGrafter"/>
</dbReference>
<dbReference type="Gene3D" id="3.40.50.150">
    <property type="entry name" value="Vaccinia Virus protein VP39"/>
    <property type="match status" value="1"/>
</dbReference>
<organism evidence="6 7">
    <name type="scientific">Tectimicrobiota bacterium</name>
    <dbReference type="NCBI Taxonomy" id="2528274"/>
    <lineage>
        <taxon>Bacteria</taxon>
        <taxon>Pseudomonadati</taxon>
        <taxon>Nitrospinota/Tectimicrobiota group</taxon>
        <taxon>Candidatus Tectimicrobiota</taxon>
    </lineage>
</organism>
<keyword evidence="3" id="KW-0949">S-adenosyl-L-methionine</keyword>
<dbReference type="GO" id="GO:0032259">
    <property type="term" value="P:methylation"/>
    <property type="evidence" value="ECO:0007669"/>
    <property type="project" value="UniProtKB-KW"/>
</dbReference>
<evidence type="ECO:0000256" key="3">
    <source>
        <dbReference type="ARBA" id="ARBA00022691"/>
    </source>
</evidence>
<dbReference type="NCBIfam" id="TIGR00537">
    <property type="entry name" value="hemK_rel_arch"/>
    <property type="match status" value="1"/>
</dbReference>
<dbReference type="InterPro" id="IPR004557">
    <property type="entry name" value="PrmC-related"/>
</dbReference>
<dbReference type="PANTHER" id="PTHR45875:SF1">
    <property type="entry name" value="METHYLTRANSFERASE N6AMT1"/>
    <property type="match status" value="1"/>
</dbReference>
<evidence type="ECO:0000313" key="7">
    <source>
        <dbReference type="Proteomes" id="UP000741360"/>
    </source>
</evidence>